<sequence length="179" mass="19893">MRRNYTLHSSRRRVNSIIDDNISLHAPVRSTNLARAESTRWLSLEPSQDLKGSRSSGTGRWNATASASLVCLSFLCYISAPIGWHGYSTQSAPSVCYAHREDESLAARWKPSASANVQVAVNNMAPSSVRRSLMAPRCQQVPHQRIRRTAAVYCSRWLPKAPVFAEKHNVGAPPHQSVR</sequence>
<reference evidence="1 2" key="1">
    <citation type="submission" date="2016-10" db="EMBL/GenBank/DDBJ databases">
        <title>The genome sequence of Colletotrichum fioriniae PJ7.</title>
        <authorList>
            <person name="Baroncelli R."/>
        </authorList>
    </citation>
    <scope>NUCLEOTIDE SEQUENCE [LARGE SCALE GENOMIC DNA]</scope>
    <source>
        <strain evidence="1 2">Tom-12</strain>
    </source>
</reference>
<dbReference type="Proteomes" id="UP001227543">
    <property type="component" value="Unassembled WGS sequence"/>
</dbReference>
<dbReference type="RefSeq" id="XP_060381726.1">
    <property type="nucleotide sequence ID" value="XM_060523672.1"/>
</dbReference>
<keyword evidence="2" id="KW-1185">Reference proteome</keyword>
<evidence type="ECO:0000313" key="1">
    <source>
        <dbReference type="EMBL" id="KAK1498013.1"/>
    </source>
</evidence>
<protein>
    <submittedName>
        <fullName evidence="1">Uncharacterized protein</fullName>
    </submittedName>
</protein>
<name>A0ABQ9R905_9PEZI</name>
<dbReference type="GeneID" id="85407910"/>
<accession>A0ABQ9R905</accession>
<comment type="caution">
    <text evidence="1">The sequence shown here is derived from an EMBL/GenBank/DDBJ whole genome shotgun (WGS) entry which is preliminary data.</text>
</comment>
<proteinExistence type="predicted"/>
<gene>
    <name evidence="1" type="ORF">CTAM01_07650</name>
</gene>
<evidence type="ECO:0000313" key="2">
    <source>
        <dbReference type="Proteomes" id="UP001227543"/>
    </source>
</evidence>
<organism evidence="1 2">
    <name type="scientific">Colletotrichum tamarilloi</name>
    <dbReference type="NCBI Taxonomy" id="1209934"/>
    <lineage>
        <taxon>Eukaryota</taxon>
        <taxon>Fungi</taxon>
        <taxon>Dikarya</taxon>
        <taxon>Ascomycota</taxon>
        <taxon>Pezizomycotina</taxon>
        <taxon>Sordariomycetes</taxon>
        <taxon>Hypocreomycetidae</taxon>
        <taxon>Glomerellales</taxon>
        <taxon>Glomerellaceae</taxon>
        <taxon>Colletotrichum</taxon>
        <taxon>Colletotrichum acutatum species complex</taxon>
    </lineage>
</organism>
<dbReference type="EMBL" id="MLFU01000024">
    <property type="protein sequence ID" value="KAK1498013.1"/>
    <property type="molecule type" value="Genomic_DNA"/>
</dbReference>